<dbReference type="PANTHER" id="PTHR47495:SF1">
    <property type="entry name" value="BLL3820 PROTEIN"/>
    <property type="match status" value="1"/>
</dbReference>
<dbReference type="InterPro" id="IPR037165">
    <property type="entry name" value="AldOxase/xan_DH_Mopterin-bd_sf"/>
</dbReference>
<evidence type="ECO:0000259" key="1">
    <source>
        <dbReference type="SMART" id="SM01008"/>
    </source>
</evidence>
<evidence type="ECO:0000313" key="3">
    <source>
        <dbReference type="Proteomes" id="UP000515237"/>
    </source>
</evidence>
<dbReference type="InterPro" id="IPR052516">
    <property type="entry name" value="N-heterocyclic_Hydroxylase"/>
</dbReference>
<dbReference type="PANTHER" id="PTHR47495">
    <property type="entry name" value="ALDEHYDE DEHYDROGENASE"/>
    <property type="match status" value="1"/>
</dbReference>
<dbReference type="Proteomes" id="UP000515237">
    <property type="component" value="Chromosome"/>
</dbReference>
<name>A0A7G7GFC2_9BACT</name>
<evidence type="ECO:0000313" key="2">
    <source>
        <dbReference type="EMBL" id="QNF35856.1"/>
    </source>
</evidence>
<dbReference type="Pfam" id="PF02738">
    <property type="entry name" value="MoCoBD_1"/>
    <property type="match status" value="1"/>
</dbReference>
<dbReference type="Gene3D" id="3.90.1170.50">
    <property type="entry name" value="Aldehyde oxidase/xanthine dehydrogenase, a/b hammerhead"/>
    <property type="match status" value="1"/>
</dbReference>
<dbReference type="GO" id="GO:0016491">
    <property type="term" value="F:oxidoreductase activity"/>
    <property type="evidence" value="ECO:0007669"/>
    <property type="project" value="InterPro"/>
</dbReference>
<dbReference type="SUPFAM" id="SSF56003">
    <property type="entry name" value="Molybdenum cofactor-binding domain"/>
    <property type="match status" value="2"/>
</dbReference>
<accession>A0A7G7GFC2</accession>
<feature type="domain" description="Aldehyde oxidase/xanthine dehydrogenase a/b hammerhead" evidence="1">
    <location>
        <begin position="203"/>
        <end position="280"/>
    </location>
</feature>
<dbReference type="AlphaFoldDB" id="A0A7G7GFC2"/>
<dbReference type="InterPro" id="IPR012368">
    <property type="entry name" value="OxRdtase_Mopterin-bd_su_IorB"/>
</dbReference>
<protein>
    <submittedName>
        <fullName evidence="2">Xanthine dehydrogenase family protein molybdopterin-binding subunit</fullName>
    </submittedName>
</protein>
<dbReference type="Gene3D" id="3.30.365.10">
    <property type="entry name" value="Aldehyde oxidase/xanthine dehydrogenase, molybdopterin binding domain"/>
    <property type="match status" value="4"/>
</dbReference>
<organism evidence="2 3">
    <name type="scientific">Adhaeribacter swui</name>
    <dbReference type="NCBI Taxonomy" id="2086471"/>
    <lineage>
        <taxon>Bacteria</taxon>
        <taxon>Pseudomonadati</taxon>
        <taxon>Bacteroidota</taxon>
        <taxon>Cytophagia</taxon>
        <taxon>Cytophagales</taxon>
        <taxon>Hymenobacteraceae</taxon>
        <taxon>Adhaeribacter</taxon>
    </lineage>
</organism>
<dbReference type="InterPro" id="IPR008274">
    <property type="entry name" value="AldOxase/xan_DH_MoCoBD1"/>
</dbReference>
<dbReference type="InterPro" id="IPR000674">
    <property type="entry name" value="Ald_Oxase/Xan_DH_a/b"/>
</dbReference>
<gene>
    <name evidence="2" type="ORF">HUW51_15275</name>
</gene>
<dbReference type="PIRSF" id="PIRSF036389">
    <property type="entry name" value="IOR_B"/>
    <property type="match status" value="1"/>
</dbReference>
<sequence>MNRRTFFKWLGKGLAVAVVFPPTVLNGESEAVNVLTGKLPEDQIGAWLHISPKNVITVFTGKVEVGQNIRTSLAQVVAEELRVPIEHIRIIMGDTDRVPYDAGTFGSRSTPAMGPQLRKAAISARETLLTMAAEKWKADKNSLQAIDGAITHPASRKTIIYADLVKGQQLTQTIPGDLSFTPVSDWKIAGTSIPKVNGRNFITGKHQYVSDMKLPGMLYGKILRPPSFGATLTSLDLSGAKAMSGVTVVHEGDFVGVAAPDVVTATKAITAIKAQWQEKPQPARSEIFNFLKKNAEAGQQGGRNGGSSKGNITTGLTVADKKLTATYTVEYIAHAPMEPRAALAQWENDKLTVWTGTQRPFGVRSDLAEEFKLKEEQVRVIMPDTGSAYGGKHSGEAALEAAKLAQVSRKPVKLTWTRTEEFTWAYFRPAGVIEINSGLKNDGTLTAWEFHNYNSGGAGIHTPYEVENQQIQYHPVDSPLKQGSYRGLASTANIFALESHMNDLAQLVNQDPLEFRLKNLKNPRLEAVLNAAAQNFGWGKSKPAPDHGFGIAGGTEKGGFTASCAEVAVNRQTGEVKVIRMVTAFECGAIINPEHLDNQILGAIVQGLGGALFEAIDFQDGKILNPTFAQYRVPRFKDVPAIQIVQLNRPDLPSAGAGEAPIVGIAPAIRNGIADATGIKLTTLPLAPQGLAAHFKKS</sequence>
<dbReference type="KEGG" id="aswu:HUW51_15275"/>
<keyword evidence="3" id="KW-1185">Reference proteome</keyword>
<reference evidence="2 3" key="1">
    <citation type="journal article" date="2018" name="Int. J. Syst. Evol. Microbiol.">
        <title>Adhaeribacter swui sp. nov., isolated from wet mud.</title>
        <authorList>
            <person name="Kim D.U."/>
            <person name="Kim K.W."/>
            <person name="Kang M.S."/>
            <person name="Kim J.Y."/>
            <person name="Jang J.H."/>
            <person name="Kim M.K."/>
        </authorList>
    </citation>
    <scope>NUCLEOTIDE SEQUENCE [LARGE SCALE GENOMIC DNA]</scope>
    <source>
        <strain evidence="2 3">KCTC 52873</strain>
    </source>
</reference>
<proteinExistence type="predicted"/>
<dbReference type="SMART" id="SM01008">
    <property type="entry name" value="Ald_Xan_dh_C"/>
    <property type="match status" value="1"/>
</dbReference>
<dbReference type="EMBL" id="CP055156">
    <property type="protein sequence ID" value="QNF35856.1"/>
    <property type="molecule type" value="Genomic_DNA"/>
</dbReference>
<dbReference type="InterPro" id="IPR046867">
    <property type="entry name" value="AldOxase/xan_DH_MoCoBD2"/>
</dbReference>
<dbReference type="Pfam" id="PF20256">
    <property type="entry name" value="MoCoBD_2"/>
    <property type="match status" value="2"/>
</dbReference>